<evidence type="ECO:0000256" key="1">
    <source>
        <dbReference type="SAM" id="MobiDB-lite"/>
    </source>
</evidence>
<keyword evidence="2" id="KW-0732">Signal</keyword>
<feature type="region of interest" description="Disordered" evidence="1">
    <location>
        <begin position="21"/>
        <end position="95"/>
    </location>
</feature>
<reference evidence="3" key="1">
    <citation type="submission" date="2020-07" db="EMBL/GenBank/DDBJ databases">
        <title>Huge and variable diversity of episymbiotic CPR bacteria and DPANN archaea in groundwater ecosystems.</title>
        <authorList>
            <person name="He C.Y."/>
            <person name="Keren R."/>
            <person name="Whittaker M."/>
            <person name="Farag I.F."/>
            <person name="Doudna J."/>
            <person name="Cate J.H.D."/>
            <person name="Banfield J.F."/>
        </authorList>
    </citation>
    <scope>NUCLEOTIDE SEQUENCE</scope>
    <source>
        <strain evidence="3">NC_groundwater_928_Pr1_S-0.2um_72_17</strain>
    </source>
</reference>
<evidence type="ECO:0000313" key="4">
    <source>
        <dbReference type="Proteomes" id="UP000807850"/>
    </source>
</evidence>
<dbReference type="EMBL" id="JACQAY010000307">
    <property type="protein sequence ID" value="MBI3540450.1"/>
    <property type="molecule type" value="Genomic_DNA"/>
</dbReference>
<dbReference type="AlphaFoldDB" id="A0A9D6LA94"/>
<gene>
    <name evidence="3" type="ORF">HY076_09280</name>
</gene>
<feature type="compositionally biased region" description="Low complexity" evidence="1">
    <location>
        <begin position="21"/>
        <end position="58"/>
    </location>
</feature>
<sequence>MHRLAIVISSVMVAASAAAAPATPPNSTAPAGTAATPVSSTTATSAATTHAPATTAARARTRRGTAHASSTTAPLTAPSATTSGAATSADDSTMRIRAGQDGTVFRSLTVEGEDRIHFEFERPPLALQLDPSNAPGLDWGSARDVLDRTVPDLAAPLVAGSKDEPSPFVAHPWLGHFAAGAVATFRPDVKGVERWTLTVVNARGETVAGFQGNGEPPREIVWDGRMKDGTPVVPGLTYSYVFQAHDRAGNKRNFIGEGFRVSAYRLEVAGDPVLVFSGRELPGSDAGRSSLAAREAAAPIVIEAATWLNQSPRTATPVRVSVAARSMDEAQALASRVARQLMPYLLGDPARVQTMPQVQPDAPEGGAVSIVIAR</sequence>
<feature type="compositionally biased region" description="Low complexity" evidence="1">
    <location>
        <begin position="66"/>
        <end position="91"/>
    </location>
</feature>
<evidence type="ECO:0008006" key="5">
    <source>
        <dbReference type="Google" id="ProtNLM"/>
    </source>
</evidence>
<comment type="caution">
    <text evidence="3">The sequence shown here is derived from an EMBL/GenBank/DDBJ whole genome shotgun (WGS) entry which is preliminary data.</text>
</comment>
<feature type="chain" id="PRO_5038921069" description="FlgD Ig-like domain-containing protein" evidence="2">
    <location>
        <begin position="20"/>
        <end position="374"/>
    </location>
</feature>
<protein>
    <recommendedName>
        <fullName evidence="5">FlgD Ig-like domain-containing protein</fullName>
    </recommendedName>
</protein>
<accession>A0A9D6LA94</accession>
<feature type="signal peptide" evidence="2">
    <location>
        <begin position="1"/>
        <end position="19"/>
    </location>
</feature>
<evidence type="ECO:0000313" key="3">
    <source>
        <dbReference type="EMBL" id="MBI3540450.1"/>
    </source>
</evidence>
<dbReference type="Proteomes" id="UP000807850">
    <property type="component" value="Unassembled WGS sequence"/>
</dbReference>
<dbReference type="Gene3D" id="2.60.40.4070">
    <property type="match status" value="1"/>
</dbReference>
<organism evidence="3 4">
    <name type="scientific">Eiseniibacteriota bacterium</name>
    <dbReference type="NCBI Taxonomy" id="2212470"/>
    <lineage>
        <taxon>Bacteria</taxon>
        <taxon>Candidatus Eiseniibacteriota</taxon>
    </lineage>
</organism>
<proteinExistence type="predicted"/>
<evidence type="ECO:0000256" key="2">
    <source>
        <dbReference type="SAM" id="SignalP"/>
    </source>
</evidence>
<name>A0A9D6LA94_UNCEI</name>